<evidence type="ECO:0008006" key="4">
    <source>
        <dbReference type="Google" id="ProtNLM"/>
    </source>
</evidence>
<proteinExistence type="predicted"/>
<organism evidence="2 3">
    <name type="scientific">Streptomyces acidicola</name>
    <dbReference type="NCBI Taxonomy" id="2596892"/>
    <lineage>
        <taxon>Bacteria</taxon>
        <taxon>Bacillati</taxon>
        <taxon>Actinomycetota</taxon>
        <taxon>Actinomycetes</taxon>
        <taxon>Kitasatosporales</taxon>
        <taxon>Streptomycetaceae</taxon>
        <taxon>Streptomyces</taxon>
    </lineage>
</organism>
<dbReference type="AlphaFoldDB" id="A0A5N8WTS7"/>
<accession>A0A5N8WTS7</accession>
<dbReference type="EMBL" id="VMNX01000073">
    <property type="protein sequence ID" value="MPY50800.1"/>
    <property type="molecule type" value="Genomic_DNA"/>
</dbReference>
<evidence type="ECO:0000256" key="1">
    <source>
        <dbReference type="SAM" id="MobiDB-lite"/>
    </source>
</evidence>
<gene>
    <name evidence="2" type="ORF">FPZ41_20360</name>
</gene>
<sequence length="145" mass="15706">MLRSSWTAGQAHGHSGPVLVSVTDFTLDRLRDLPGVYGEARRLAAHWPELDGAYGMWLWTIPTARRCGAVAVWRDTAALHGFIAWPPHVAVMRAYKGRGTLASATWQADGFDPRATWSRAQAALRTKPPEGRSRGNGVAGAGHGH</sequence>
<name>A0A5N8WTS7_9ACTN</name>
<evidence type="ECO:0000313" key="2">
    <source>
        <dbReference type="EMBL" id="MPY50800.1"/>
    </source>
</evidence>
<evidence type="ECO:0000313" key="3">
    <source>
        <dbReference type="Proteomes" id="UP000373149"/>
    </source>
</evidence>
<keyword evidence="3" id="KW-1185">Reference proteome</keyword>
<reference evidence="2 3" key="1">
    <citation type="submission" date="2019-09" db="EMBL/GenBank/DDBJ databases">
        <authorList>
            <person name="Duangmal K."/>
            <person name="Teo W.F.A."/>
            <person name="Lipun K."/>
        </authorList>
    </citation>
    <scope>NUCLEOTIDE SEQUENCE [LARGE SCALE GENOMIC DNA]</scope>
    <source>
        <strain evidence="2 3">K1PN6</strain>
    </source>
</reference>
<dbReference type="Proteomes" id="UP000373149">
    <property type="component" value="Unassembled WGS sequence"/>
</dbReference>
<dbReference type="RefSeq" id="WP_152864593.1">
    <property type="nucleotide sequence ID" value="NZ_VMNX01000073.1"/>
</dbReference>
<comment type="caution">
    <text evidence="2">The sequence shown here is derived from an EMBL/GenBank/DDBJ whole genome shotgun (WGS) entry which is preliminary data.</text>
</comment>
<protein>
    <recommendedName>
        <fullName evidence="4">DUF3291 domain-containing protein</fullName>
    </recommendedName>
</protein>
<feature type="region of interest" description="Disordered" evidence="1">
    <location>
        <begin position="120"/>
        <end position="145"/>
    </location>
</feature>